<dbReference type="SUPFAM" id="SSF54999">
    <property type="entry name" value="Ribosomal protein S10"/>
    <property type="match status" value="1"/>
</dbReference>
<dbReference type="EMBL" id="CM035439">
    <property type="protein sequence ID" value="KAH7284114.1"/>
    <property type="molecule type" value="Genomic_DNA"/>
</dbReference>
<name>A0A8T2QKH3_CERRI</name>
<evidence type="ECO:0000256" key="3">
    <source>
        <dbReference type="ARBA" id="ARBA00023274"/>
    </source>
</evidence>
<dbReference type="NCBIfam" id="NF001861">
    <property type="entry name" value="PRK00596.1"/>
    <property type="match status" value="1"/>
</dbReference>
<dbReference type="GO" id="GO:1990904">
    <property type="term" value="C:ribonucleoprotein complex"/>
    <property type="evidence" value="ECO:0007669"/>
    <property type="project" value="UniProtKB-KW"/>
</dbReference>
<evidence type="ECO:0000313" key="5">
    <source>
        <dbReference type="EMBL" id="KAH7284114.1"/>
    </source>
</evidence>
<comment type="caution">
    <text evidence="5">The sequence shown here is derived from an EMBL/GenBank/DDBJ whole genome shotgun (WGS) entry which is preliminary data.</text>
</comment>
<dbReference type="GO" id="GO:0006412">
    <property type="term" value="P:translation"/>
    <property type="evidence" value="ECO:0007669"/>
    <property type="project" value="InterPro"/>
</dbReference>
<feature type="domain" description="Small ribosomal subunit protein uS10" evidence="4">
    <location>
        <begin position="88"/>
        <end position="182"/>
    </location>
</feature>
<proteinExistence type="inferred from homology"/>
<dbReference type="InterPro" id="IPR001848">
    <property type="entry name" value="Ribosomal_uS10"/>
</dbReference>
<keyword evidence="2" id="KW-0689">Ribosomal protein</keyword>
<comment type="similarity">
    <text evidence="1">Belongs to the universal ribosomal protein uS10 family.</text>
</comment>
<dbReference type="PRINTS" id="PR00971">
    <property type="entry name" value="RIBOSOMALS10"/>
</dbReference>
<dbReference type="AlphaFoldDB" id="A0A8T2QKH3"/>
<sequence length="184" mass="20404">MALSPCPSSILASNTSSWRSLSNQGTANFACFDGLRIADLSRGYRLSTLFQTCSQAPLQLNEKSAALLPIRATTAEAPPLALPKQKIRIKLRSYWVPEIEEAVKLILDAARSTDTKIMGPVPLPTKRRLYCVLRSPHVNKDSREHFERRTHQRLIDLENPNAGTIDALMQLDIPAGVDVEVKLS</sequence>
<dbReference type="OMA" id="SNTSSWR"/>
<evidence type="ECO:0000256" key="1">
    <source>
        <dbReference type="ARBA" id="ARBA00007102"/>
    </source>
</evidence>
<dbReference type="InterPro" id="IPR027486">
    <property type="entry name" value="Ribosomal_uS10_dom"/>
</dbReference>
<dbReference type="SMART" id="SM01403">
    <property type="entry name" value="Ribosomal_S10"/>
    <property type="match status" value="1"/>
</dbReference>
<evidence type="ECO:0000313" key="6">
    <source>
        <dbReference type="Proteomes" id="UP000825935"/>
    </source>
</evidence>
<dbReference type="HAMAP" id="MF_00508">
    <property type="entry name" value="Ribosomal_uS10"/>
    <property type="match status" value="1"/>
</dbReference>
<evidence type="ECO:0000259" key="4">
    <source>
        <dbReference type="SMART" id="SM01403"/>
    </source>
</evidence>
<keyword evidence="3" id="KW-0687">Ribonucleoprotein</keyword>
<dbReference type="InterPro" id="IPR018268">
    <property type="entry name" value="Ribosomal_uS10_CS"/>
</dbReference>
<evidence type="ECO:0000256" key="2">
    <source>
        <dbReference type="ARBA" id="ARBA00022980"/>
    </source>
</evidence>
<dbReference type="FunFam" id="3.30.70.600:FF:000003">
    <property type="entry name" value="30S ribosomal protein S10"/>
    <property type="match status" value="1"/>
</dbReference>
<reference evidence="5" key="1">
    <citation type="submission" date="2021-08" db="EMBL/GenBank/DDBJ databases">
        <title>WGS assembly of Ceratopteris richardii.</title>
        <authorList>
            <person name="Marchant D.B."/>
            <person name="Chen G."/>
            <person name="Jenkins J."/>
            <person name="Shu S."/>
            <person name="Leebens-Mack J."/>
            <person name="Grimwood J."/>
            <person name="Schmutz J."/>
            <person name="Soltis P."/>
            <person name="Soltis D."/>
            <person name="Chen Z.-H."/>
        </authorList>
    </citation>
    <scope>NUCLEOTIDE SEQUENCE</scope>
    <source>
        <strain evidence="5">Whitten #5841</strain>
        <tissue evidence="5">Leaf</tissue>
    </source>
</reference>
<gene>
    <name evidence="5" type="ORF">KP509_34G039900</name>
</gene>
<organism evidence="5 6">
    <name type="scientific">Ceratopteris richardii</name>
    <name type="common">Triangle waterfern</name>
    <dbReference type="NCBI Taxonomy" id="49495"/>
    <lineage>
        <taxon>Eukaryota</taxon>
        <taxon>Viridiplantae</taxon>
        <taxon>Streptophyta</taxon>
        <taxon>Embryophyta</taxon>
        <taxon>Tracheophyta</taxon>
        <taxon>Polypodiopsida</taxon>
        <taxon>Polypodiidae</taxon>
        <taxon>Polypodiales</taxon>
        <taxon>Pteridineae</taxon>
        <taxon>Pteridaceae</taxon>
        <taxon>Parkerioideae</taxon>
        <taxon>Ceratopteris</taxon>
    </lineage>
</organism>
<dbReference type="PANTHER" id="PTHR11700">
    <property type="entry name" value="30S RIBOSOMAL PROTEIN S10 FAMILY MEMBER"/>
    <property type="match status" value="1"/>
</dbReference>
<dbReference type="GO" id="GO:0003735">
    <property type="term" value="F:structural constituent of ribosome"/>
    <property type="evidence" value="ECO:0007669"/>
    <property type="project" value="InterPro"/>
</dbReference>
<keyword evidence="6" id="KW-1185">Reference proteome</keyword>
<dbReference type="PROSITE" id="PS00361">
    <property type="entry name" value="RIBOSOMAL_S10"/>
    <property type="match status" value="1"/>
</dbReference>
<dbReference type="NCBIfam" id="TIGR01049">
    <property type="entry name" value="rpsJ_bact"/>
    <property type="match status" value="1"/>
</dbReference>
<accession>A0A8T2QKH3</accession>
<protein>
    <recommendedName>
        <fullName evidence="4">Small ribosomal subunit protein uS10 domain-containing protein</fullName>
    </recommendedName>
</protein>
<dbReference type="OrthoDB" id="366214at2759"/>
<dbReference type="GO" id="GO:0003723">
    <property type="term" value="F:RNA binding"/>
    <property type="evidence" value="ECO:0007669"/>
    <property type="project" value="InterPro"/>
</dbReference>
<dbReference type="Proteomes" id="UP000825935">
    <property type="component" value="Chromosome 34"/>
</dbReference>
<dbReference type="GO" id="GO:0005840">
    <property type="term" value="C:ribosome"/>
    <property type="evidence" value="ECO:0007669"/>
    <property type="project" value="UniProtKB-KW"/>
</dbReference>
<dbReference type="Gene3D" id="3.30.70.600">
    <property type="entry name" value="Ribosomal protein S10 domain"/>
    <property type="match status" value="1"/>
</dbReference>
<dbReference type="Pfam" id="PF00338">
    <property type="entry name" value="Ribosomal_S10"/>
    <property type="match status" value="1"/>
</dbReference>
<dbReference type="InterPro" id="IPR036838">
    <property type="entry name" value="Ribosomal_uS10_dom_sf"/>
</dbReference>